<dbReference type="GO" id="GO:0046872">
    <property type="term" value="F:metal ion binding"/>
    <property type="evidence" value="ECO:0007669"/>
    <property type="project" value="UniProtKB-KW"/>
</dbReference>
<dbReference type="GO" id="GO:0008682">
    <property type="term" value="F:3-demethoxyubiquinol 3-hydroxylase activity"/>
    <property type="evidence" value="ECO:0007669"/>
    <property type="project" value="UniProtKB-EC"/>
</dbReference>
<evidence type="ECO:0000256" key="7">
    <source>
        <dbReference type="ARBA" id="ARBA00023136"/>
    </source>
</evidence>
<dbReference type="CDD" id="cd01042">
    <property type="entry name" value="DMQH"/>
    <property type="match status" value="1"/>
</dbReference>
<feature type="binding site" evidence="8">
    <location>
        <position position="690"/>
    </location>
    <ligand>
        <name>Fe cation</name>
        <dbReference type="ChEBI" id="CHEBI:24875"/>
        <label>2</label>
    </ligand>
</feature>
<comment type="cofactor">
    <cofactor evidence="8">
        <name>Fe cation</name>
        <dbReference type="ChEBI" id="CHEBI:24875"/>
    </cofactor>
    <text evidence="8">Binds 2 iron ions per subunit.</text>
</comment>
<feature type="binding site" evidence="8">
    <location>
        <position position="555"/>
    </location>
    <ligand>
        <name>Fe cation</name>
        <dbReference type="ChEBI" id="CHEBI:24875"/>
        <label>1</label>
    </ligand>
</feature>
<dbReference type="GO" id="GO:0006744">
    <property type="term" value="P:ubiquinone biosynthetic process"/>
    <property type="evidence" value="ECO:0007669"/>
    <property type="project" value="UniProtKB-UniRule"/>
</dbReference>
<evidence type="ECO:0000256" key="4">
    <source>
        <dbReference type="ARBA" id="ARBA00023002"/>
    </source>
</evidence>
<evidence type="ECO:0000256" key="9">
    <source>
        <dbReference type="SAM" id="MobiDB-lite"/>
    </source>
</evidence>
<dbReference type="EC" id="1.14.99.60" evidence="8"/>
<evidence type="ECO:0000313" key="10">
    <source>
        <dbReference type="EMBL" id="KAH3664480.1"/>
    </source>
</evidence>
<comment type="similarity">
    <text evidence="8">Belongs to the COQ7 family.</text>
</comment>
<comment type="subcellular location">
    <subcellularLocation>
        <location evidence="8">Mitochondrion inner membrane</location>
        <topology evidence="8">Peripheral membrane protein</topology>
        <orientation evidence="8">Matrix side</orientation>
    </subcellularLocation>
</comment>
<evidence type="ECO:0000256" key="8">
    <source>
        <dbReference type="HAMAP-Rule" id="MF_03194"/>
    </source>
</evidence>
<organism evidence="10 11">
    <name type="scientific">Ogataea polymorpha</name>
    <dbReference type="NCBI Taxonomy" id="460523"/>
    <lineage>
        <taxon>Eukaryota</taxon>
        <taxon>Fungi</taxon>
        <taxon>Dikarya</taxon>
        <taxon>Ascomycota</taxon>
        <taxon>Saccharomycotina</taxon>
        <taxon>Pichiomycetes</taxon>
        <taxon>Pichiales</taxon>
        <taxon>Pichiaceae</taxon>
        <taxon>Ogataea</taxon>
    </lineage>
</organism>
<dbReference type="Gene3D" id="2.60.200.20">
    <property type="match status" value="1"/>
</dbReference>
<evidence type="ECO:0000256" key="5">
    <source>
        <dbReference type="ARBA" id="ARBA00023004"/>
    </source>
</evidence>
<accession>A0A9P8P3P3</accession>
<dbReference type="InterPro" id="IPR011566">
    <property type="entry name" value="Ubq_synth_Coq7"/>
</dbReference>
<keyword evidence="8" id="KW-0999">Mitochondrion inner membrane</keyword>
<keyword evidence="6 8" id="KW-0503">Monooxygenase</keyword>
<dbReference type="EMBL" id="JAEUBD010001178">
    <property type="protein sequence ID" value="KAH3664480.1"/>
    <property type="molecule type" value="Genomic_DNA"/>
</dbReference>
<evidence type="ECO:0000313" key="11">
    <source>
        <dbReference type="Proteomes" id="UP000788993"/>
    </source>
</evidence>
<dbReference type="AlphaFoldDB" id="A0A9P8P3P3"/>
<gene>
    <name evidence="8" type="primary">COQ7</name>
    <name evidence="10" type="ORF">OGATHE_003295</name>
</gene>
<feature type="binding site" evidence="8">
    <location>
        <position position="638"/>
    </location>
    <ligand>
        <name>Fe cation</name>
        <dbReference type="ChEBI" id="CHEBI:24875"/>
        <label>2</label>
    </ligand>
</feature>
<evidence type="ECO:0000256" key="2">
    <source>
        <dbReference type="ARBA" id="ARBA00022688"/>
    </source>
</evidence>
<comment type="catalytic activity">
    <reaction evidence="8">
        <text>a 5-methoxy-2-methyl-3-(all-trans-polyprenyl)benzene-1,4-diol + AH2 + O2 = a 3-demethylubiquinol + A + H2O</text>
        <dbReference type="Rhea" id="RHEA:50908"/>
        <dbReference type="Rhea" id="RHEA-COMP:10859"/>
        <dbReference type="Rhea" id="RHEA-COMP:10914"/>
        <dbReference type="ChEBI" id="CHEBI:13193"/>
        <dbReference type="ChEBI" id="CHEBI:15377"/>
        <dbReference type="ChEBI" id="CHEBI:15379"/>
        <dbReference type="ChEBI" id="CHEBI:17499"/>
        <dbReference type="ChEBI" id="CHEBI:84167"/>
        <dbReference type="ChEBI" id="CHEBI:84422"/>
        <dbReference type="EC" id="1.14.99.60"/>
    </reaction>
</comment>
<reference evidence="10" key="1">
    <citation type="journal article" date="2021" name="Open Biol.">
        <title>Shared evolutionary footprints suggest mitochondrial oxidative damage underlies multiple complex I losses in fungi.</title>
        <authorList>
            <person name="Schikora-Tamarit M.A."/>
            <person name="Marcet-Houben M."/>
            <person name="Nosek J."/>
            <person name="Gabaldon T."/>
        </authorList>
    </citation>
    <scope>NUCLEOTIDE SEQUENCE</scope>
    <source>
        <strain evidence="10">NCAIM Y.01608</strain>
    </source>
</reference>
<comment type="subunit">
    <text evidence="8">Component of a multi-subunit COQ enzyme complex, composed of at least COQ3, COQ4, COQ5, COQ6, COQ7 and COQ9.</text>
</comment>
<evidence type="ECO:0000256" key="6">
    <source>
        <dbReference type="ARBA" id="ARBA00023033"/>
    </source>
</evidence>
<protein>
    <recommendedName>
        <fullName evidence="8">5-demethoxyubiquinone hydroxylase, mitochondrial</fullName>
        <shortName evidence="8">DMQ hydroxylase</shortName>
        <ecNumber evidence="8">1.14.99.60</ecNumber>
    </recommendedName>
    <alternativeName>
        <fullName evidence="8">Ubiquinone biosynthesis monooxygenase COQ7</fullName>
    </alternativeName>
</protein>
<keyword evidence="3 8" id="KW-0479">Metal-binding</keyword>
<dbReference type="SUPFAM" id="SSF47240">
    <property type="entry name" value="Ferritin-like"/>
    <property type="match status" value="1"/>
</dbReference>
<feature type="binding site" evidence="8">
    <location>
        <position position="687"/>
    </location>
    <ligand>
        <name>Fe cation</name>
        <dbReference type="ChEBI" id="CHEBI:24875"/>
        <label>2</label>
    </ligand>
</feature>
<dbReference type="HAMAP" id="MF_01658">
    <property type="entry name" value="COQ7"/>
    <property type="match status" value="1"/>
</dbReference>
<comment type="pathway">
    <text evidence="1 8">Cofactor biosynthesis; ubiquinone biosynthesis.</text>
</comment>
<dbReference type="InterPro" id="IPR008984">
    <property type="entry name" value="SMAD_FHA_dom_sf"/>
</dbReference>
<evidence type="ECO:0000256" key="1">
    <source>
        <dbReference type="ARBA" id="ARBA00004749"/>
    </source>
</evidence>
<keyword evidence="5 8" id="KW-0408">Iron</keyword>
<feature type="binding site" evidence="8">
    <location>
        <position position="589"/>
    </location>
    <ligand>
        <name>Fe cation</name>
        <dbReference type="ChEBI" id="CHEBI:24875"/>
        <label>1</label>
    </ligand>
</feature>
<dbReference type="PANTHER" id="PTHR11237:SF4">
    <property type="entry name" value="5-DEMETHOXYUBIQUINONE HYDROXYLASE, MITOCHONDRIAL"/>
    <property type="match status" value="1"/>
</dbReference>
<feature type="binding site" evidence="8">
    <location>
        <position position="586"/>
    </location>
    <ligand>
        <name>Fe cation</name>
        <dbReference type="ChEBI" id="CHEBI:24875"/>
        <label>1</label>
    </ligand>
</feature>
<feature type="region of interest" description="Disordered" evidence="9">
    <location>
        <begin position="262"/>
        <end position="320"/>
    </location>
</feature>
<sequence>MWLVESSDDGILHLLLPEKVYLVGRKKDADFHIPHKSVSRLEFSFKVKGHTLEIANVCPRPKIGAVEINGVALGYEEVLRFDTGTGDLIIRGKGFLMRAVWKDMVINRALPELQNLAQVSPRHTTHYFVTGEETIGHLIDLCRSNPEIKIMDKQWLQRINLSALESDFEKYWNDDQICLVTIGKTYDDLKRLRGIQFKRAGPSDLLVFRLSCHQESVGQFKKVVDENTPIRVVLEYDPSATEVEDTQMVAVENIPFVSCALGETPSSGDSQPSQRRAKRTPGSLGSSQIFLPNIDDFEVIRSESGPSPEKDATIKPTSNENDAFQGREAVAKFQALLNSTTPTVKQVDHNEPFKSTLIEPTSTPADAPKENVSHDLPLLEIFKEAKKVKEESQHLEMEGEVLQPKVTKFSVAIKEYQAQQYTGANHKWRGRKDYSKFRKTNNGEQRDVVFDAMASYIPLKSSSYNSSLTREGIHLEEEQIPELDQEFEFPRRKRPVSLRSAAMVRRPAIDDDDDIPVFKSSRKLICRRFQSTHKALSPAQKAYLDRVIRVDQAGELGADLIYAGQYMALSHKPALKPVLKHMWDQEIHHHNTFNRLQVDHRVRPSLLTPAWKAGAFAMGLFTGLLGKEGAMACTEAVETVIGNHYNQQLRVLSNGFQDIEEIDSDKTSDSADIKSLKETIKVFRDEELEHLDTAIEHDSKKARPYWLLTETIKLTCKAAVWTAERI</sequence>
<keyword evidence="7 8" id="KW-0472">Membrane</keyword>
<dbReference type="GO" id="GO:0031314">
    <property type="term" value="C:extrinsic component of mitochondrial inner membrane"/>
    <property type="evidence" value="ECO:0007669"/>
    <property type="project" value="UniProtKB-UniRule"/>
</dbReference>
<name>A0A9P8P3P3_9ASCO</name>
<dbReference type="PANTHER" id="PTHR11237">
    <property type="entry name" value="COENZYME Q10 BIOSYNTHESIS PROTEIN 7"/>
    <property type="match status" value="1"/>
</dbReference>
<proteinExistence type="inferred from homology"/>
<feature type="binding site" evidence="8">
    <location>
        <position position="687"/>
    </location>
    <ligand>
        <name>Fe cation</name>
        <dbReference type="ChEBI" id="CHEBI:24875"/>
        <label>1</label>
    </ligand>
</feature>
<feature type="compositionally biased region" description="Polar residues" evidence="9">
    <location>
        <begin position="264"/>
        <end position="274"/>
    </location>
</feature>
<dbReference type="Proteomes" id="UP000788993">
    <property type="component" value="Unassembled WGS sequence"/>
</dbReference>
<reference evidence="10" key="2">
    <citation type="submission" date="2021-01" db="EMBL/GenBank/DDBJ databases">
        <authorList>
            <person name="Schikora-Tamarit M.A."/>
        </authorList>
    </citation>
    <scope>NUCLEOTIDE SEQUENCE</scope>
    <source>
        <strain evidence="10">NCAIM Y.01608</strain>
    </source>
</reference>
<dbReference type="SUPFAM" id="SSF49879">
    <property type="entry name" value="SMAD/FHA domain"/>
    <property type="match status" value="1"/>
</dbReference>
<comment type="caution">
    <text evidence="10">The sequence shown here is derived from an EMBL/GenBank/DDBJ whole genome shotgun (WGS) entry which is preliminary data.</text>
</comment>
<feature type="binding site" evidence="8">
    <location>
        <position position="586"/>
    </location>
    <ligand>
        <name>Fe cation</name>
        <dbReference type="ChEBI" id="CHEBI:24875"/>
        <label>2</label>
    </ligand>
</feature>
<dbReference type="Pfam" id="PF03232">
    <property type="entry name" value="COQ7"/>
    <property type="match status" value="1"/>
</dbReference>
<evidence type="ECO:0000256" key="3">
    <source>
        <dbReference type="ARBA" id="ARBA00022723"/>
    </source>
</evidence>
<dbReference type="GO" id="GO:0016709">
    <property type="term" value="F:oxidoreductase activity, acting on paired donors, with incorporation or reduction of molecular oxygen, NAD(P)H as one donor, and incorporation of one atom of oxygen"/>
    <property type="evidence" value="ECO:0007669"/>
    <property type="project" value="UniProtKB-UniRule"/>
</dbReference>
<keyword evidence="4 8" id="KW-0560">Oxidoreductase</keyword>
<dbReference type="InterPro" id="IPR009078">
    <property type="entry name" value="Ferritin-like_SF"/>
</dbReference>
<dbReference type="CDD" id="cd00060">
    <property type="entry name" value="FHA"/>
    <property type="match status" value="1"/>
</dbReference>
<keyword evidence="11" id="KW-1185">Reference proteome</keyword>
<keyword evidence="2 8" id="KW-0831">Ubiquinone biosynthesis</keyword>
<keyword evidence="8" id="KW-0496">Mitochondrion</keyword>
<comment type="function">
    <text evidence="8">Catalyzes the hydroxylation of 2-polyprenyl-3-methyl-6-methoxy-1,4-benzoquinol (DMQH2) during ubiquinone biosynthesis. Has also a structural role in the COQ enzyme complex, stabilizing other COQ polypeptides.</text>
</comment>